<dbReference type="Pfam" id="PF07963">
    <property type="entry name" value="N_methyl"/>
    <property type="match status" value="1"/>
</dbReference>
<dbReference type="PIR" id="E70424">
    <property type="entry name" value="E70424"/>
</dbReference>
<dbReference type="InterPro" id="IPR045584">
    <property type="entry name" value="Pilin-like"/>
</dbReference>
<reference evidence="2 3" key="1">
    <citation type="journal article" date="1998" name="Nature">
        <title>The complete genome of the hyperthermophilic bacterium Aquifex aeolicus.</title>
        <authorList>
            <person name="Deckert G."/>
            <person name="Warren P.V."/>
            <person name="Gaasterland T."/>
            <person name="Young W.G."/>
            <person name="Lenox A.L."/>
            <person name="Graham D.E."/>
            <person name="Overbeek R."/>
            <person name="Snead M.A."/>
            <person name="Keller M."/>
            <person name="Aujay M."/>
            <person name="Huber R."/>
            <person name="Feldman R.A."/>
            <person name="Short J.M."/>
            <person name="Olson G.J."/>
            <person name="Swanson R.V."/>
        </authorList>
    </citation>
    <scope>NUCLEOTIDE SEQUENCE [LARGE SCALE GENOMIC DNA]</scope>
    <source>
        <strain evidence="2 3">VF5</strain>
    </source>
</reference>
<dbReference type="EMBL" id="AE000657">
    <property type="protein sequence ID" value="AAC07383.1"/>
    <property type="molecule type" value="Genomic_DNA"/>
</dbReference>
<dbReference type="PANTHER" id="PTHR30093">
    <property type="entry name" value="GENERAL SECRETION PATHWAY PROTEIN G"/>
    <property type="match status" value="1"/>
</dbReference>
<protein>
    <submittedName>
        <fullName evidence="2">Pilin</fullName>
    </submittedName>
</protein>
<feature type="transmembrane region" description="Helical" evidence="1">
    <location>
        <begin position="20"/>
        <end position="38"/>
    </location>
</feature>
<dbReference type="InterPro" id="IPR012902">
    <property type="entry name" value="N_methyl_site"/>
</dbReference>
<gene>
    <name evidence="2" type="primary">ppdD1</name>
    <name evidence="2" type="ordered locus">aq_1432</name>
</gene>
<dbReference type="NCBIfam" id="TIGR02532">
    <property type="entry name" value="IV_pilin_GFxxxE"/>
    <property type="match status" value="1"/>
</dbReference>
<keyword evidence="3" id="KW-1185">Reference proteome</keyword>
<dbReference type="RefSeq" id="WP_010880926.1">
    <property type="nucleotide sequence ID" value="NC_000918.1"/>
</dbReference>
<dbReference type="PROSITE" id="PS00409">
    <property type="entry name" value="PROKAR_NTER_METHYL"/>
    <property type="match status" value="1"/>
</dbReference>
<dbReference type="HOGENOM" id="CLU_2044827_0_0_0"/>
<dbReference type="Gene3D" id="3.30.700.10">
    <property type="entry name" value="Glycoprotein, Type 4 Pilin"/>
    <property type="match status" value="1"/>
</dbReference>
<dbReference type="EnsemblBacteria" id="AAC07383">
    <property type="protein sequence ID" value="AAC07383"/>
    <property type="gene ID" value="aq_1432"/>
</dbReference>
<dbReference type="STRING" id="224324.aq_1432"/>
<dbReference type="AlphaFoldDB" id="O67423"/>
<proteinExistence type="predicted"/>
<dbReference type="Proteomes" id="UP000000798">
    <property type="component" value="Chromosome"/>
</dbReference>
<name>O67423_AQUAE</name>
<accession>O67423</accession>
<evidence type="ECO:0000256" key="1">
    <source>
        <dbReference type="SAM" id="Phobius"/>
    </source>
</evidence>
<sequence length="120" mass="12361">MSQVTQSFRKSLSLNKGFTLIELLIVIAIIAILATMAIPKIQEYRRAALIGKLTNNARLCLSAYAQQEAVSGVTGAVSVTANVPPGCTGDASSCTCSEGGVSVTCSVQNDGSITCSESTS</sequence>
<evidence type="ECO:0000313" key="2">
    <source>
        <dbReference type="EMBL" id="AAC07383.1"/>
    </source>
</evidence>
<dbReference type="InParanoid" id="O67423"/>
<organism evidence="2 3">
    <name type="scientific">Aquifex aeolicus (strain VF5)</name>
    <dbReference type="NCBI Taxonomy" id="224324"/>
    <lineage>
        <taxon>Bacteria</taxon>
        <taxon>Pseudomonadati</taxon>
        <taxon>Aquificota</taxon>
        <taxon>Aquificia</taxon>
        <taxon>Aquificales</taxon>
        <taxon>Aquificaceae</taxon>
        <taxon>Aquifex</taxon>
    </lineage>
</organism>
<keyword evidence="1" id="KW-1133">Transmembrane helix</keyword>
<keyword evidence="1" id="KW-0812">Transmembrane</keyword>
<dbReference type="KEGG" id="aae:aq_1432"/>
<keyword evidence="1" id="KW-0472">Membrane</keyword>
<dbReference type="SUPFAM" id="SSF54523">
    <property type="entry name" value="Pili subunits"/>
    <property type="match status" value="1"/>
</dbReference>
<evidence type="ECO:0000313" key="3">
    <source>
        <dbReference type="Proteomes" id="UP000000798"/>
    </source>
</evidence>